<feature type="transmembrane region" description="Helical" evidence="1">
    <location>
        <begin position="26"/>
        <end position="49"/>
    </location>
</feature>
<sequence length="96" mass="10518">MSEPDLRRPVSGPYRQSRWSTALARIFGAVFKGVMIVAMLAFAVLMALMGGGTDFLGAPAAKEGRWRRRLAFVACATLIAALYWWQKRSTGAAARL</sequence>
<dbReference type="Proteomes" id="UP000029413">
    <property type="component" value="Chromosome 2"/>
</dbReference>
<name>A0AAN0VRM8_9BURK</name>
<feature type="transmembrane region" description="Helical" evidence="1">
    <location>
        <begin position="70"/>
        <end position="86"/>
    </location>
</feature>
<dbReference type="EMBL" id="CP007784">
    <property type="protein sequence ID" value="AIO36844.1"/>
    <property type="molecule type" value="Genomic_DNA"/>
</dbReference>
<gene>
    <name evidence="2" type="ORF">DM39_5940</name>
</gene>
<proteinExistence type="predicted"/>
<protein>
    <submittedName>
        <fullName evidence="2">Uncharacterized protein</fullName>
    </submittedName>
</protein>
<dbReference type="AlphaFoldDB" id="A0AAN0VRM8"/>
<keyword evidence="1" id="KW-0472">Membrane</keyword>
<keyword evidence="1" id="KW-1133">Transmembrane helix</keyword>
<keyword evidence="1" id="KW-0812">Transmembrane</keyword>
<accession>A0AAN0VRM8</accession>
<evidence type="ECO:0000313" key="3">
    <source>
        <dbReference type="Proteomes" id="UP000029413"/>
    </source>
</evidence>
<evidence type="ECO:0000313" key="2">
    <source>
        <dbReference type="EMBL" id="AIO36844.1"/>
    </source>
</evidence>
<organism evidence="2 3">
    <name type="scientific">Burkholderia cenocepacia</name>
    <dbReference type="NCBI Taxonomy" id="95486"/>
    <lineage>
        <taxon>Bacteria</taxon>
        <taxon>Pseudomonadati</taxon>
        <taxon>Pseudomonadota</taxon>
        <taxon>Betaproteobacteria</taxon>
        <taxon>Burkholderiales</taxon>
        <taxon>Burkholderiaceae</taxon>
        <taxon>Burkholderia</taxon>
        <taxon>Burkholderia cepacia complex</taxon>
    </lineage>
</organism>
<keyword evidence="3" id="KW-1185">Reference proteome</keyword>
<dbReference type="KEGG" id="bcen:DM39_5940"/>
<reference evidence="2 3" key="1">
    <citation type="submission" date="2014-05" db="EMBL/GenBank/DDBJ databases">
        <authorList>
            <person name="Bishop-Lilly K.A."/>
            <person name="Broomall S.M."/>
            <person name="Chain P.S."/>
            <person name="Chertkov O."/>
            <person name="Coyne S.R."/>
            <person name="Daligault H.E."/>
            <person name="Davenport K.W."/>
            <person name="Erkkila T."/>
            <person name="Frey K.G."/>
            <person name="Gibbons H.S."/>
            <person name="Gu W."/>
            <person name="Jaissle J."/>
            <person name="Johnson S.L."/>
            <person name="Koroleva G.I."/>
            <person name="Ladner J.T."/>
            <person name="Lo C.-C."/>
            <person name="Minogue T.D."/>
            <person name="Munk C."/>
            <person name="Palacios G.F."/>
            <person name="Redden C.L."/>
            <person name="Rosenzweig C.N."/>
            <person name="Scholz M.B."/>
            <person name="Teshima H."/>
            <person name="Xu Y."/>
        </authorList>
    </citation>
    <scope>NUCLEOTIDE SEQUENCE [LARGE SCALE GENOMIC DNA]</scope>
    <source>
        <strain evidence="2 3">DDS 22E-1</strain>
    </source>
</reference>
<evidence type="ECO:0000256" key="1">
    <source>
        <dbReference type="SAM" id="Phobius"/>
    </source>
</evidence>